<evidence type="ECO:0000313" key="1">
    <source>
        <dbReference type="EMBL" id="EEQ97466.1"/>
    </source>
</evidence>
<dbReference type="GeneID" id="9055022"/>
<dbReference type="AlphaFoldDB" id="C5M0V8"/>
<evidence type="ECO:0000313" key="2">
    <source>
        <dbReference type="Proteomes" id="UP000007800"/>
    </source>
</evidence>
<feature type="non-terminal residue" evidence="1">
    <location>
        <position position="54"/>
    </location>
</feature>
<dbReference type="Proteomes" id="UP000007800">
    <property type="component" value="Unassembled WGS sequence"/>
</dbReference>
<organism evidence="2">
    <name type="scientific">Perkinsus marinus (strain ATCC 50983 / TXsc)</name>
    <dbReference type="NCBI Taxonomy" id="423536"/>
    <lineage>
        <taxon>Eukaryota</taxon>
        <taxon>Sar</taxon>
        <taxon>Alveolata</taxon>
        <taxon>Perkinsozoa</taxon>
        <taxon>Perkinsea</taxon>
        <taxon>Perkinsida</taxon>
        <taxon>Perkinsidae</taxon>
        <taxon>Perkinsus</taxon>
    </lineage>
</organism>
<dbReference type="EMBL" id="GG687161">
    <property type="protein sequence ID" value="EEQ97466.1"/>
    <property type="molecule type" value="Genomic_DNA"/>
</dbReference>
<accession>C5M0V8</accession>
<name>C5M0V8_PERM5</name>
<keyword evidence="2" id="KW-1185">Reference proteome</keyword>
<dbReference type="InParanoid" id="C5M0V8"/>
<feature type="non-terminal residue" evidence="1">
    <location>
        <position position="1"/>
    </location>
</feature>
<sequence>IRRLLQLWRRPHELPSRRLEPQQSRPLPLPLHQRQQLPLRHLPFLGPRLLVSSK</sequence>
<protein>
    <submittedName>
        <fullName evidence="1">Uncharacterized protein</fullName>
    </submittedName>
</protein>
<proteinExistence type="predicted"/>
<dbReference type="RefSeq" id="XP_002764749.1">
    <property type="nucleotide sequence ID" value="XM_002764703.1"/>
</dbReference>
<gene>
    <name evidence="1" type="ORF">Pmar_PMAR029189</name>
</gene>
<reference evidence="1 2" key="1">
    <citation type="submission" date="2008-07" db="EMBL/GenBank/DDBJ databases">
        <authorList>
            <person name="El-Sayed N."/>
            <person name="Caler E."/>
            <person name="Inman J."/>
            <person name="Amedeo P."/>
            <person name="Hass B."/>
            <person name="Wortman J."/>
        </authorList>
    </citation>
    <scope>NUCLEOTIDE SEQUENCE [LARGE SCALE GENOMIC DNA]</scope>
    <source>
        <strain evidence="2">ATCC 50983 / TXsc</strain>
    </source>
</reference>